<reference evidence="2 3" key="1">
    <citation type="submission" date="2024-01" db="EMBL/GenBank/DDBJ databases">
        <title>A telomere-to-telomere, gap-free genome of sweet tea (Lithocarpus litseifolius).</title>
        <authorList>
            <person name="Zhou J."/>
        </authorList>
    </citation>
    <scope>NUCLEOTIDE SEQUENCE [LARGE SCALE GENOMIC DNA]</scope>
    <source>
        <strain evidence="2">Zhou-2022a</strain>
        <tissue evidence="2">Leaf</tissue>
    </source>
</reference>
<proteinExistence type="predicted"/>
<name>A0AAW2DL38_9ROSI</name>
<feature type="compositionally biased region" description="Basic and acidic residues" evidence="1">
    <location>
        <begin position="1"/>
        <end position="22"/>
    </location>
</feature>
<feature type="compositionally biased region" description="Polar residues" evidence="1">
    <location>
        <begin position="68"/>
        <end position="84"/>
    </location>
</feature>
<protein>
    <submittedName>
        <fullName evidence="2">Uncharacterized protein</fullName>
    </submittedName>
</protein>
<comment type="caution">
    <text evidence="2">The sequence shown here is derived from an EMBL/GenBank/DDBJ whole genome shotgun (WGS) entry which is preliminary data.</text>
</comment>
<gene>
    <name evidence="2" type="ORF">SO802_004988</name>
</gene>
<feature type="region of interest" description="Disordered" evidence="1">
    <location>
        <begin position="1"/>
        <end position="84"/>
    </location>
</feature>
<feature type="non-terminal residue" evidence="2">
    <location>
        <position position="84"/>
    </location>
</feature>
<feature type="compositionally biased region" description="Low complexity" evidence="1">
    <location>
        <begin position="48"/>
        <end position="60"/>
    </location>
</feature>
<accession>A0AAW2DL38</accession>
<dbReference type="AlphaFoldDB" id="A0AAW2DL38"/>
<evidence type="ECO:0000313" key="3">
    <source>
        <dbReference type="Proteomes" id="UP001459277"/>
    </source>
</evidence>
<keyword evidence="3" id="KW-1185">Reference proteome</keyword>
<dbReference type="Proteomes" id="UP001459277">
    <property type="component" value="Unassembled WGS sequence"/>
</dbReference>
<sequence>MDRKDAETKGRHIKEANKEKKSVGASTSSASHQGGSSGNVALASHLESISSVVGSNNKINGSGGSGGLLTQASVASGGPLTQEN</sequence>
<feature type="compositionally biased region" description="Low complexity" evidence="1">
    <location>
        <begin position="24"/>
        <end position="34"/>
    </location>
</feature>
<organism evidence="2 3">
    <name type="scientific">Lithocarpus litseifolius</name>
    <dbReference type="NCBI Taxonomy" id="425828"/>
    <lineage>
        <taxon>Eukaryota</taxon>
        <taxon>Viridiplantae</taxon>
        <taxon>Streptophyta</taxon>
        <taxon>Embryophyta</taxon>
        <taxon>Tracheophyta</taxon>
        <taxon>Spermatophyta</taxon>
        <taxon>Magnoliopsida</taxon>
        <taxon>eudicotyledons</taxon>
        <taxon>Gunneridae</taxon>
        <taxon>Pentapetalae</taxon>
        <taxon>rosids</taxon>
        <taxon>fabids</taxon>
        <taxon>Fagales</taxon>
        <taxon>Fagaceae</taxon>
        <taxon>Lithocarpus</taxon>
    </lineage>
</organism>
<evidence type="ECO:0000313" key="2">
    <source>
        <dbReference type="EMBL" id="KAL0009880.1"/>
    </source>
</evidence>
<evidence type="ECO:0000256" key="1">
    <source>
        <dbReference type="SAM" id="MobiDB-lite"/>
    </source>
</evidence>
<dbReference type="EMBL" id="JAZDWU010000002">
    <property type="protein sequence ID" value="KAL0009880.1"/>
    <property type="molecule type" value="Genomic_DNA"/>
</dbReference>